<protein>
    <submittedName>
        <fullName evidence="2">Xylose isomerase</fullName>
    </submittedName>
</protein>
<dbReference type="RefSeq" id="WP_248357700.1">
    <property type="nucleotide sequence ID" value="NZ_AP025591.1"/>
</dbReference>
<keyword evidence="2" id="KW-0413">Isomerase</keyword>
<gene>
    <name evidence="2" type="ORF">AMOR_02910</name>
</gene>
<dbReference type="EMBL" id="AP025591">
    <property type="protein sequence ID" value="BDG01295.1"/>
    <property type="molecule type" value="Genomic_DNA"/>
</dbReference>
<accession>A0ABM7WPA3</accession>
<sequence length="294" mass="33144">MKLGVNLSFAVKRWIDPPELAAIVREQLGVAYVQYTWDLSDPWWPERRRDRVARAYADAFRAEGLTVESTFGGLASYTYNNLLAPTEDLRLAGYEHLERAIDMTAAMEVPAAGMPLGGYSYSDAKDPHRREELYANALGMLAELARHARRRGLSTLLVEPTPLATEFPSSAEDALRLMTDLEGRTEIPVRLLVDWGHALYRPLFGGGASVDAWMTRCRDFIQAFHVQQTDGSLDCHWSFCREGLVTPAGLRAFWDRHGLDTQTFFLEIIYPFEADDDAVLRDMIASTRLVRQAA</sequence>
<dbReference type="Pfam" id="PF01261">
    <property type="entry name" value="AP_endonuc_2"/>
    <property type="match status" value="1"/>
</dbReference>
<dbReference type="Proteomes" id="UP001162891">
    <property type="component" value="Chromosome"/>
</dbReference>
<organism evidence="2 3">
    <name type="scientific">Anaeromyxobacter oryzae</name>
    <dbReference type="NCBI Taxonomy" id="2918170"/>
    <lineage>
        <taxon>Bacteria</taxon>
        <taxon>Pseudomonadati</taxon>
        <taxon>Myxococcota</taxon>
        <taxon>Myxococcia</taxon>
        <taxon>Myxococcales</taxon>
        <taxon>Cystobacterineae</taxon>
        <taxon>Anaeromyxobacteraceae</taxon>
        <taxon>Anaeromyxobacter</taxon>
    </lineage>
</organism>
<evidence type="ECO:0000259" key="1">
    <source>
        <dbReference type="Pfam" id="PF01261"/>
    </source>
</evidence>
<dbReference type="SUPFAM" id="SSF51658">
    <property type="entry name" value="Xylose isomerase-like"/>
    <property type="match status" value="1"/>
</dbReference>
<dbReference type="InterPro" id="IPR036237">
    <property type="entry name" value="Xyl_isomerase-like_sf"/>
</dbReference>
<feature type="domain" description="Xylose isomerase-like TIM barrel" evidence="1">
    <location>
        <begin position="27"/>
        <end position="267"/>
    </location>
</feature>
<proteinExistence type="predicted"/>
<dbReference type="Gene3D" id="3.20.20.150">
    <property type="entry name" value="Divalent-metal-dependent TIM barrel enzymes"/>
    <property type="match status" value="1"/>
</dbReference>
<evidence type="ECO:0000313" key="2">
    <source>
        <dbReference type="EMBL" id="BDG01295.1"/>
    </source>
</evidence>
<keyword evidence="3" id="KW-1185">Reference proteome</keyword>
<evidence type="ECO:0000313" key="3">
    <source>
        <dbReference type="Proteomes" id="UP001162891"/>
    </source>
</evidence>
<dbReference type="GO" id="GO:0016853">
    <property type="term" value="F:isomerase activity"/>
    <property type="evidence" value="ECO:0007669"/>
    <property type="project" value="UniProtKB-KW"/>
</dbReference>
<name>A0ABM7WPA3_9BACT</name>
<reference evidence="3" key="1">
    <citation type="journal article" date="2022" name="Int. J. Syst. Evol. Microbiol.">
        <title>Anaeromyxobacter oryzae sp. nov., Anaeromyxobacter diazotrophicus sp. nov. and Anaeromyxobacter paludicola sp. nov., isolated from paddy soils.</title>
        <authorList>
            <person name="Itoh H."/>
            <person name="Xu Z."/>
            <person name="Mise K."/>
            <person name="Masuda Y."/>
            <person name="Ushijima N."/>
            <person name="Hayakawa C."/>
            <person name="Shiratori Y."/>
            <person name="Senoo K."/>
        </authorList>
    </citation>
    <scope>NUCLEOTIDE SEQUENCE [LARGE SCALE GENOMIC DNA]</scope>
    <source>
        <strain evidence="3">Red232</strain>
    </source>
</reference>
<dbReference type="InterPro" id="IPR013022">
    <property type="entry name" value="Xyl_isomerase-like_TIM-brl"/>
</dbReference>